<proteinExistence type="predicted"/>
<evidence type="ECO:0000256" key="1">
    <source>
        <dbReference type="SAM" id="MobiDB-lite"/>
    </source>
</evidence>
<gene>
    <name evidence="2" type="ORF">JL106_06750</name>
</gene>
<reference evidence="2" key="1">
    <citation type="submission" date="2021-01" db="EMBL/GenBank/DDBJ databases">
        <title>YIM 132084 draft genome.</title>
        <authorList>
            <person name="An D."/>
        </authorList>
    </citation>
    <scope>NUCLEOTIDE SEQUENCE</scope>
    <source>
        <strain evidence="2">YIM 132084</strain>
    </source>
</reference>
<organism evidence="2 3">
    <name type="scientific">Nakamurella leprariae</name>
    <dbReference type="NCBI Taxonomy" id="2803911"/>
    <lineage>
        <taxon>Bacteria</taxon>
        <taxon>Bacillati</taxon>
        <taxon>Actinomycetota</taxon>
        <taxon>Actinomycetes</taxon>
        <taxon>Nakamurellales</taxon>
        <taxon>Nakamurellaceae</taxon>
        <taxon>Nakamurella</taxon>
    </lineage>
</organism>
<name>A0A938Y6K9_9ACTN</name>
<protein>
    <submittedName>
        <fullName evidence="2">Uncharacterized protein</fullName>
    </submittedName>
</protein>
<comment type="caution">
    <text evidence="2">The sequence shown here is derived from an EMBL/GenBank/DDBJ whole genome shotgun (WGS) entry which is preliminary data.</text>
</comment>
<dbReference type="EMBL" id="JAERWK010000008">
    <property type="protein sequence ID" value="MBM9466981.1"/>
    <property type="molecule type" value="Genomic_DNA"/>
</dbReference>
<dbReference type="RefSeq" id="WP_205259913.1">
    <property type="nucleotide sequence ID" value="NZ_JAERWK010000008.1"/>
</dbReference>
<keyword evidence="3" id="KW-1185">Reference proteome</keyword>
<dbReference type="AlphaFoldDB" id="A0A938Y6K9"/>
<accession>A0A938Y6K9</accession>
<evidence type="ECO:0000313" key="2">
    <source>
        <dbReference type="EMBL" id="MBM9466981.1"/>
    </source>
</evidence>
<feature type="region of interest" description="Disordered" evidence="1">
    <location>
        <begin position="1"/>
        <end position="30"/>
    </location>
</feature>
<evidence type="ECO:0000313" key="3">
    <source>
        <dbReference type="Proteomes" id="UP000663792"/>
    </source>
</evidence>
<sequence length="241" mass="24911">MTSEPTPTEPTATEPTATEPTATEPTAPVATGAVVILDHDLLTAGDLEMQAYARHLADGLPVDVQVHVVGGMRGVLESRRELMPAQVDLAAAQSGRAVVDALAATAGVPEDRRPAARASALRDLAASSFVLDRADGLDEVLAAVGDAPVLLVIDSAERGPVAEVLGALRLTGRIELVAGHRPTPSDLVIAAAWTRELAEATAAGATTVVVDRFGRELGVPTAHVAGLSRVLPVAAEWRDRL</sequence>
<dbReference type="Proteomes" id="UP000663792">
    <property type="component" value="Unassembled WGS sequence"/>
</dbReference>